<accession>A0A9N7Z6P8</accession>
<evidence type="ECO:0000256" key="1">
    <source>
        <dbReference type="SAM" id="MobiDB-lite"/>
    </source>
</evidence>
<proteinExistence type="predicted"/>
<comment type="caution">
    <text evidence="2">The sequence shown here is derived from an EMBL/GenBank/DDBJ whole genome shotgun (WGS) entry which is preliminary data.</text>
</comment>
<evidence type="ECO:0000313" key="3">
    <source>
        <dbReference type="Proteomes" id="UP001153269"/>
    </source>
</evidence>
<organism evidence="2 3">
    <name type="scientific">Pleuronectes platessa</name>
    <name type="common">European plaice</name>
    <dbReference type="NCBI Taxonomy" id="8262"/>
    <lineage>
        <taxon>Eukaryota</taxon>
        <taxon>Metazoa</taxon>
        <taxon>Chordata</taxon>
        <taxon>Craniata</taxon>
        <taxon>Vertebrata</taxon>
        <taxon>Euteleostomi</taxon>
        <taxon>Actinopterygii</taxon>
        <taxon>Neopterygii</taxon>
        <taxon>Teleostei</taxon>
        <taxon>Neoteleostei</taxon>
        <taxon>Acanthomorphata</taxon>
        <taxon>Carangaria</taxon>
        <taxon>Pleuronectiformes</taxon>
        <taxon>Pleuronectoidei</taxon>
        <taxon>Pleuronectidae</taxon>
        <taxon>Pleuronectes</taxon>
    </lineage>
</organism>
<reference evidence="2" key="1">
    <citation type="submission" date="2020-03" db="EMBL/GenBank/DDBJ databases">
        <authorList>
            <person name="Weist P."/>
        </authorList>
    </citation>
    <scope>NUCLEOTIDE SEQUENCE</scope>
</reference>
<protein>
    <submittedName>
        <fullName evidence="2">Uncharacterized protein</fullName>
    </submittedName>
</protein>
<name>A0A9N7Z6P8_PLEPL</name>
<keyword evidence="3" id="KW-1185">Reference proteome</keyword>
<dbReference type="EMBL" id="CADEAL010004125">
    <property type="protein sequence ID" value="CAB1452371.1"/>
    <property type="molecule type" value="Genomic_DNA"/>
</dbReference>
<feature type="compositionally biased region" description="Polar residues" evidence="1">
    <location>
        <begin position="41"/>
        <end position="51"/>
    </location>
</feature>
<dbReference type="Proteomes" id="UP001153269">
    <property type="component" value="Unassembled WGS sequence"/>
</dbReference>
<evidence type="ECO:0000313" key="2">
    <source>
        <dbReference type="EMBL" id="CAB1452371.1"/>
    </source>
</evidence>
<gene>
    <name evidence="2" type="ORF">PLEPLA_LOCUS40111</name>
</gene>
<sequence>MLYERRKRIDMTTTVGTMLMNANDAQTPRLLQMKFELASGNTQQDKTTTLNHADGGDAGLAADGAQDVSSEEQDARGSAFKTGNDK</sequence>
<feature type="region of interest" description="Disordered" evidence="1">
    <location>
        <begin position="41"/>
        <end position="86"/>
    </location>
</feature>
<dbReference type="AlphaFoldDB" id="A0A9N7Z6P8"/>